<proteinExistence type="predicted"/>
<name>A0A7S4FWD1_9EUGL</name>
<dbReference type="AlphaFoldDB" id="A0A7S4FWD1"/>
<evidence type="ECO:0000313" key="1">
    <source>
        <dbReference type="EMBL" id="CAE0817365.1"/>
    </source>
</evidence>
<gene>
    <name evidence="1" type="ORF">EGYM00163_LOCUS28530</name>
</gene>
<reference evidence="1" key="1">
    <citation type="submission" date="2021-01" db="EMBL/GenBank/DDBJ databases">
        <authorList>
            <person name="Corre E."/>
            <person name="Pelletier E."/>
            <person name="Niang G."/>
            <person name="Scheremetjew M."/>
            <person name="Finn R."/>
            <person name="Kale V."/>
            <person name="Holt S."/>
            <person name="Cochrane G."/>
            <person name="Meng A."/>
            <person name="Brown T."/>
            <person name="Cohen L."/>
        </authorList>
    </citation>
    <scope>NUCLEOTIDE SEQUENCE</scope>
    <source>
        <strain evidence="1">CCMP1594</strain>
    </source>
</reference>
<sequence>MHPSAQLCGVCCPLPLPDLYSSLAGSQFLGLQLTLLAHLVHLFSMCTSDSPKYSKDPKMHHTPQMSQIQLSSTLHPPIKCVAVVTLSIEMNSGLAASLQLGSV</sequence>
<dbReference type="EMBL" id="HBJA01081675">
    <property type="protein sequence ID" value="CAE0817365.1"/>
    <property type="molecule type" value="Transcribed_RNA"/>
</dbReference>
<accession>A0A7S4FWD1</accession>
<organism evidence="1">
    <name type="scientific">Eutreptiella gymnastica</name>
    <dbReference type="NCBI Taxonomy" id="73025"/>
    <lineage>
        <taxon>Eukaryota</taxon>
        <taxon>Discoba</taxon>
        <taxon>Euglenozoa</taxon>
        <taxon>Euglenida</taxon>
        <taxon>Spirocuta</taxon>
        <taxon>Euglenophyceae</taxon>
        <taxon>Eutreptiales</taxon>
        <taxon>Eutreptiaceae</taxon>
        <taxon>Eutreptiella</taxon>
    </lineage>
</organism>
<protein>
    <submittedName>
        <fullName evidence="1">Uncharacterized protein</fullName>
    </submittedName>
</protein>